<dbReference type="PANTHER" id="PTHR10836:SF76">
    <property type="entry name" value="GLYCERALDEHYDE-3-PHOSPHATE DEHYDROGENASE-RELATED"/>
    <property type="match status" value="1"/>
</dbReference>
<organism evidence="4">
    <name type="scientific">Pyrenophora biseptata</name>
    <dbReference type="NCBI Taxonomy" id="2211333"/>
    <lineage>
        <taxon>Eukaryota</taxon>
        <taxon>Fungi</taxon>
        <taxon>Dikarya</taxon>
        <taxon>Ascomycota</taxon>
        <taxon>Pezizomycotina</taxon>
        <taxon>Dothideomycetes</taxon>
        <taxon>Pleosporomycetidae</taxon>
        <taxon>Pleosporales</taxon>
        <taxon>Pleosporineae</taxon>
        <taxon>Pleosporaceae</taxon>
        <taxon>Pyrenophora</taxon>
    </lineage>
</organism>
<dbReference type="PANTHER" id="PTHR10836">
    <property type="entry name" value="GLYCERALDEHYDE 3-PHOSPHATE DEHYDROGENASE"/>
    <property type="match status" value="1"/>
</dbReference>
<accession>N1N1N4</accession>
<sequence length="173" mass="19483">MSMSSAMRTSSPVPQLHSYQSLRPGVEHNDVDIVAVNDPFIEPHYAVSIIRSRKDRNHQQNLPAMSYSVRRQQAAHAGVHAQVQHTRPIQGRDQGRRQQPRHIRFHMEKDPANIPWSETGAYYVVESTGVFTTTEKAKAHLKRRSSSLLPPLTPPCSSWVSTTRPTKIAGKDS</sequence>
<dbReference type="GO" id="GO:0005829">
    <property type="term" value="C:cytosol"/>
    <property type="evidence" value="ECO:0007669"/>
    <property type="project" value="TreeGrafter"/>
</dbReference>
<name>N1N1N4_9PLEO</name>
<evidence type="ECO:0000256" key="1">
    <source>
        <dbReference type="ARBA" id="ARBA00007406"/>
    </source>
</evidence>
<dbReference type="AlphaFoldDB" id="N1N1N4"/>
<reference evidence="4" key="1">
    <citation type="submission" date="2013-03" db="EMBL/GenBank/DDBJ databases">
        <title>Post harvest fungi of rice.</title>
        <authorList>
            <person name="Khan J."/>
            <person name="Tariq W."/>
            <person name="Khan S.N."/>
            <person name="Qureshi M.Q."/>
        </authorList>
    </citation>
    <scope>NUCLEOTIDE SEQUENCE</scope>
</reference>
<dbReference type="GO" id="GO:0051287">
    <property type="term" value="F:NAD binding"/>
    <property type="evidence" value="ECO:0007669"/>
    <property type="project" value="InterPro"/>
</dbReference>
<keyword evidence="2" id="KW-0560">Oxidoreductase</keyword>
<dbReference type="EMBL" id="HF937106">
    <property type="protein sequence ID" value="CCW23074.1"/>
    <property type="molecule type" value="mRNA"/>
</dbReference>
<dbReference type="SMART" id="SM00846">
    <property type="entry name" value="Gp_dh_N"/>
    <property type="match status" value="1"/>
</dbReference>
<protein>
    <submittedName>
        <fullName evidence="4">Glyceraldehyde-3-phosphate</fullName>
    </submittedName>
</protein>
<evidence type="ECO:0000313" key="4">
    <source>
        <dbReference type="EMBL" id="CCW23074.1"/>
    </source>
</evidence>
<dbReference type="GO" id="GO:0006096">
    <property type="term" value="P:glycolytic process"/>
    <property type="evidence" value="ECO:0007669"/>
    <property type="project" value="TreeGrafter"/>
</dbReference>
<dbReference type="GO" id="GO:0004365">
    <property type="term" value="F:glyceraldehyde-3-phosphate dehydrogenase (NAD+) (phosphorylating) activity"/>
    <property type="evidence" value="ECO:0007669"/>
    <property type="project" value="TreeGrafter"/>
</dbReference>
<proteinExistence type="evidence at transcript level"/>
<evidence type="ECO:0000256" key="2">
    <source>
        <dbReference type="ARBA" id="ARBA00023002"/>
    </source>
</evidence>
<dbReference type="InterPro" id="IPR020828">
    <property type="entry name" value="GlycerAld_3-P_DH_NAD(P)-bd"/>
</dbReference>
<dbReference type="Pfam" id="PF00044">
    <property type="entry name" value="Gp_dh_N"/>
    <property type="match status" value="1"/>
</dbReference>
<evidence type="ECO:0000259" key="3">
    <source>
        <dbReference type="SMART" id="SM00846"/>
    </source>
</evidence>
<dbReference type="Gene3D" id="3.40.50.720">
    <property type="entry name" value="NAD(P)-binding Rossmann-like Domain"/>
    <property type="match status" value="1"/>
</dbReference>
<dbReference type="InterPro" id="IPR036291">
    <property type="entry name" value="NAD(P)-bd_dom_sf"/>
</dbReference>
<comment type="similarity">
    <text evidence="1">Belongs to the glyceraldehyde-3-phosphate dehydrogenase family.</text>
</comment>
<feature type="domain" description="Glyceraldehyde 3-phosphate dehydrogenase NAD(P) binding" evidence="3">
    <location>
        <begin position="26"/>
        <end position="156"/>
    </location>
</feature>
<dbReference type="SUPFAM" id="SSF51735">
    <property type="entry name" value="NAD(P)-binding Rossmann-fold domains"/>
    <property type="match status" value="1"/>
</dbReference>
<feature type="non-terminal residue" evidence="4">
    <location>
        <position position="1"/>
    </location>
</feature>
<dbReference type="InterPro" id="IPR020831">
    <property type="entry name" value="GlycerAld/Erythrose_P_DH"/>
</dbReference>
<feature type="non-terminal residue" evidence="4">
    <location>
        <position position="173"/>
    </location>
</feature>